<accession>A0A5C3M0E9</accession>
<keyword evidence="1" id="KW-0812">Transmembrane</keyword>
<name>A0A5C3M0E9_9AGAR</name>
<reference evidence="2 3" key="1">
    <citation type="journal article" date="2019" name="Nat. Ecol. Evol.">
        <title>Megaphylogeny resolves global patterns of mushroom evolution.</title>
        <authorList>
            <person name="Varga T."/>
            <person name="Krizsan K."/>
            <person name="Foldi C."/>
            <person name="Dima B."/>
            <person name="Sanchez-Garcia M."/>
            <person name="Sanchez-Ramirez S."/>
            <person name="Szollosi G.J."/>
            <person name="Szarkandi J.G."/>
            <person name="Papp V."/>
            <person name="Albert L."/>
            <person name="Andreopoulos W."/>
            <person name="Angelini C."/>
            <person name="Antonin V."/>
            <person name="Barry K.W."/>
            <person name="Bougher N.L."/>
            <person name="Buchanan P."/>
            <person name="Buyck B."/>
            <person name="Bense V."/>
            <person name="Catcheside P."/>
            <person name="Chovatia M."/>
            <person name="Cooper J."/>
            <person name="Damon W."/>
            <person name="Desjardin D."/>
            <person name="Finy P."/>
            <person name="Geml J."/>
            <person name="Haridas S."/>
            <person name="Hughes K."/>
            <person name="Justo A."/>
            <person name="Karasinski D."/>
            <person name="Kautmanova I."/>
            <person name="Kiss B."/>
            <person name="Kocsube S."/>
            <person name="Kotiranta H."/>
            <person name="LaButti K.M."/>
            <person name="Lechner B.E."/>
            <person name="Liimatainen K."/>
            <person name="Lipzen A."/>
            <person name="Lukacs Z."/>
            <person name="Mihaltcheva S."/>
            <person name="Morgado L.N."/>
            <person name="Niskanen T."/>
            <person name="Noordeloos M.E."/>
            <person name="Ohm R.A."/>
            <person name="Ortiz-Santana B."/>
            <person name="Ovrebo C."/>
            <person name="Racz N."/>
            <person name="Riley R."/>
            <person name="Savchenko A."/>
            <person name="Shiryaev A."/>
            <person name="Soop K."/>
            <person name="Spirin V."/>
            <person name="Szebenyi C."/>
            <person name="Tomsovsky M."/>
            <person name="Tulloss R.E."/>
            <person name="Uehling J."/>
            <person name="Grigoriev I.V."/>
            <person name="Vagvolgyi C."/>
            <person name="Papp T."/>
            <person name="Martin F.M."/>
            <person name="Miettinen O."/>
            <person name="Hibbett D.S."/>
            <person name="Nagy L.G."/>
        </authorList>
    </citation>
    <scope>NUCLEOTIDE SEQUENCE [LARGE SCALE GENOMIC DNA]</scope>
    <source>
        <strain evidence="2 3">CBS 166.37</strain>
    </source>
</reference>
<dbReference type="AlphaFoldDB" id="A0A5C3M0E9"/>
<proteinExistence type="predicted"/>
<sequence length="97" mass="10534">MPGESRVSCAIIPCFLCPSYTSCSALPLAPNGPAFSFHSTIHPIPSPILFIVYCAASCCCYYLGVFYICTWGAGLSIDHITYTVMLPSITYIYIPLP</sequence>
<feature type="transmembrane region" description="Helical" evidence="1">
    <location>
        <begin position="80"/>
        <end position="96"/>
    </location>
</feature>
<keyword evidence="1" id="KW-0472">Membrane</keyword>
<keyword evidence="3" id="KW-1185">Reference proteome</keyword>
<organism evidence="2 3">
    <name type="scientific">Crucibulum laeve</name>
    <dbReference type="NCBI Taxonomy" id="68775"/>
    <lineage>
        <taxon>Eukaryota</taxon>
        <taxon>Fungi</taxon>
        <taxon>Dikarya</taxon>
        <taxon>Basidiomycota</taxon>
        <taxon>Agaricomycotina</taxon>
        <taxon>Agaricomycetes</taxon>
        <taxon>Agaricomycetidae</taxon>
        <taxon>Agaricales</taxon>
        <taxon>Agaricineae</taxon>
        <taxon>Nidulariaceae</taxon>
        <taxon>Crucibulum</taxon>
    </lineage>
</organism>
<protein>
    <submittedName>
        <fullName evidence="2">Uncharacterized protein</fullName>
    </submittedName>
</protein>
<evidence type="ECO:0000256" key="1">
    <source>
        <dbReference type="SAM" id="Phobius"/>
    </source>
</evidence>
<feature type="transmembrane region" description="Helical" evidence="1">
    <location>
        <begin position="47"/>
        <end position="68"/>
    </location>
</feature>
<evidence type="ECO:0000313" key="3">
    <source>
        <dbReference type="Proteomes" id="UP000308652"/>
    </source>
</evidence>
<keyword evidence="1" id="KW-1133">Transmembrane helix</keyword>
<dbReference type="Proteomes" id="UP000308652">
    <property type="component" value="Unassembled WGS sequence"/>
</dbReference>
<dbReference type="EMBL" id="ML213602">
    <property type="protein sequence ID" value="TFK38622.1"/>
    <property type="molecule type" value="Genomic_DNA"/>
</dbReference>
<gene>
    <name evidence="2" type="ORF">BDQ12DRAFT_95137</name>
</gene>
<evidence type="ECO:0000313" key="2">
    <source>
        <dbReference type="EMBL" id="TFK38622.1"/>
    </source>
</evidence>